<dbReference type="EMBL" id="JAAXLS010000014">
    <property type="protein sequence ID" value="NKQ55429.1"/>
    <property type="molecule type" value="Genomic_DNA"/>
</dbReference>
<accession>A0ABX1J772</accession>
<dbReference type="Gene3D" id="2.30.110.10">
    <property type="entry name" value="Electron Transport, Fmn-binding Protein, Chain A"/>
    <property type="match status" value="1"/>
</dbReference>
<organism evidence="3 4">
    <name type="scientific">Amycolatopsis acididurans</name>
    <dbReference type="NCBI Taxonomy" id="2724524"/>
    <lineage>
        <taxon>Bacteria</taxon>
        <taxon>Bacillati</taxon>
        <taxon>Actinomycetota</taxon>
        <taxon>Actinomycetes</taxon>
        <taxon>Pseudonocardiales</taxon>
        <taxon>Pseudonocardiaceae</taxon>
        <taxon>Amycolatopsis</taxon>
    </lineage>
</organism>
<evidence type="ECO:0000256" key="1">
    <source>
        <dbReference type="ARBA" id="ARBA00008710"/>
    </source>
</evidence>
<keyword evidence="4" id="KW-1185">Reference proteome</keyword>
<evidence type="ECO:0000313" key="3">
    <source>
        <dbReference type="EMBL" id="NKQ55429.1"/>
    </source>
</evidence>
<dbReference type="RefSeq" id="WP_168518339.1">
    <property type="nucleotide sequence ID" value="NZ_JAAXLS010000014.1"/>
</dbReference>
<dbReference type="PANTHER" id="PTHR39428">
    <property type="entry name" value="F420H(2)-DEPENDENT QUINONE REDUCTASE RV1261C"/>
    <property type="match status" value="1"/>
</dbReference>
<comment type="similarity">
    <text evidence="1">Belongs to the F420H(2)-dependent quinone reductase family.</text>
</comment>
<dbReference type="Proteomes" id="UP000715441">
    <property type="component" value="Unassembled WGS sequence"/>
</dbReference>
<protein>
    <submittedName>
        <fullName evidence="3">Nitroreductase family deazaflavin-dependent oxidoreductase</fullName>
    </submittedName>
</protein>
<gene>
    <name evidence="3" type="ORF">HFP15_21330</name>
</gene>
<proteinExistence type="inferred from homology"/>
<evidence type="ECO:0000313" key="4">
    <source>
        <dbReference type="Proteomes" id="UP000715441"/>
    </source>
</evidence>
<dbReference type="NCBIfam" id="TIGR00026">
    <property type="entry name" value="hi_GC_TIGR00026"/>
    <property type="match status" value="1"/>
</dbReference>
<dbReference type="PANTHER" id="PTHR39428:SF1">
    <property type="entry name" value="F420H(2)-DEPENDENT QUINONE REDUCTASE RV1261C"/>
    <property type="match status" value="1"/>
</dbReference>
<dbReference type="InterPro" id="IPR004378">
    <property type="entry name" value="F420H2_quin_Rdtase"/>
</dbReference>
<sequence length="152" mass="16801">MTLGPIEQIPIVKAAGVRLLAVHQWVYERTDGRIGHRILGVPCLLLRTVGAKTGLTRTNSLTYGRDGSDYLVVASKGGAPKAPGWYHNLRANPSAEIQVGTRKQQVTARFVVPGDDEYERLWDIVNAVNSNRFRAYQKATTRPIPVVVLTPR</sequence>
<comment type="caution">
    <text evidence="3">The sequence shown here is derived from an EMBL/GenBank/DDBJ whole genome shotgun (WGS) entry which is preliminary data.</text>
</comment>
<evidence type="ECO:0000256" key="2">
    <source>
        <dbReference type="ARBA" id="ARBA00049106"/>
    </source>
</evidence>
<dbReference type="Pfam" id="PF04075">
    <property type="entry name" value="F420H2_quin_red"/>
    <property type="match status" value="1"/>
</dbReference>
<dbReference type="InterPro" id="IPR012349">
    <property type="entry name" value="Split_barrel_FMN-bd"/>
</dbReference>
<reference evidence="3 4" key="1">
    <citation type="submission" date="2020-04" db="EMBL/GenBank/DDBJ databases">
        <title>Novel species.</title>
        <authorList>
            <person name="Teo W.F.A."/>
            <person name="Lipun K."/>
            <person name="Srisuk N."/>
            <person name="Duangmal K."/>
        </authorList>
    </citation>
    <scope>NUCLEOTIDE SEQUENCE [LARGE SCALE GENOMIC DNA]</scope>
    <source>
        <strain evidence="3 4">K13G38</strain>
    </source>
</reference>
<comment type="catalytic activity">
    <reaction evidence="2">
        <text>oxidized coenzyme F420-(gamma-L-Glu)(n) + a quinol + H(+) = reduced coenzyme F420-(gamma-L-Glu)(n) + a quinone</text>
        <dbReference type="Rhea" id="RHEA:39663"/>
        <dbReference type="Rhea" id="RHEA-COMP:12939"/>
        <dbReference type="Rhea" id="RHEA-COMP:14378"/>
        <dbReference type="ChEBI" id="CHEBI:15378"/>
        <dbReference type="ChEBI" id="CHEBI:24646"/>
        <dbReference type="ChEBI" id="CHEBI:132124"/>
        <dbReference type="ChEBI" id="CHEBI:133980"/>
        <dbReference type="ChEBI" id="CHEBI:139511"/>
    </reaction>
</comment>
<name>A0ABX1J772_9PSEU</name>